<evidence type="ECO:0000256" key="2">
    <source>
        <dbReference type="SAM" id="Phobius"/>
    </source>
</evidence>
<dbReference type="Pfam" id="PF10002">
    <property type="entry name" value="DUF2243"/>
    <property type="match status" value="1"/>
</dbReference>
<evidence type="ECO:0000313" key="4">
    <source>
        <dbReference type="Proteomes" id="UP000649739"/>
    </source>
</evidence>
<feature type="transmembrane region" description="Helical" evidence="2">
    <location>
        <begin position="164"/>
        <end position="185"/>
    </location>
</feature>
<evidence type="ECO:0000256" key="1">
    <source>
        <dbReference type="SAM" id="MobiDB-lite"/>
    </source>
</evidence>
<dbReference type="InterPro" id="IPR018719">
    <property type="entry name" value="DUF2243_membrane"/>
</dbReference>
<keyword evidence="2" id="KW-1133">Transmembrane helix</keyword>
<accession>A0A8J3FEX8</accession>
<name>A0A8J3FEX8_9ACTN</name>
<gene>
    <name evidence="3" type="ORF">GCM10010123_45650</name>
</gene>
<feature type="region of interest" description="Disordered" evidence="1">
    <location>
        <begin position="1"/>
        <end position="41"/>
    </location>
</feature>
<feature type="compositionally biased region" description="Polar residues" evidence="1">
    <location>
        <begin position="29"/>
        <end position="41"/>
    </location>
</feature>
<protein>
    <recommendedName>
        <fullName evidence="5">DUF2243 domain-containing protein</fullName>
    </recommendedName>
</protein>
<organism evidence="3 4">
    <name type="scientific">Pilimelia anulata</name>
    <dbReference type="NCBI Taxonomy" id="53371"/>
    <lineage>
        <taxon>Bacteria</taxon>
        <taxon>Bacillati</taxon>
        <taxon>Actinomycetota</taxon>
        <taxon>Actinomycetes</taxon>
        <taxon>Micromonosporales</taxon>
        <taxon>Micromonosporaceae</taxon>
        <taxon>Pilimelia</taxon>
    </lineage>
</organism>
<evidence type="ECO:0008006" key="5">
    <source>
        <dbReference type="Google" id="ProtNLM"/>
    </source>
</evidence>
<feature type="transmembrane region" description="Helical" evidence="2">
    <location>
        <begin position="96"/>
        <end position="114"/>
    </location>
</feature>
<reference evidence="3" key="1">
    <citation type="journal article" date="2014" name="Int. J. Syst. Evol. Microbiol.">
        <title>Complete genome sequence of Corynebacterium casei LMG S-19264T (=DSM 44701T), isolated from a smear-ripened cheese.</title>
        <authorList>
            <consortium name="US DOE Joint Genome Institute (JGI-PGF)"/>
            <person name="Walter F."/>
            <person name="Albersmeier A."/>
            <person name="Kalinowski J."/>
            <person name="Ruckert C."/>
        </authorList>
    </citation>
    <scope>NUCLEOTIDE SEQUENCE</scope>
    <source>
        <strain evidence="3">JCM 3090</strain>
    </source>
</reference>
<proteinExistence type="predicted"/>
<feature type="transmembrane region" description="Helical" evidence="2">
    <location>
        <begin position="45"/>
        <end position="68"/>
    </location>
</feature>
<keyword evidence="2" id="KW-0472">Membrane</keyword>
<keyword evidence="2" id="KW-0812">Transmembrane</keyword>
<comment type="caution">
    <text evidence="3">The sequence shown here is derived from an EMBL/GenBank/DDBJ whole genome shotgun (WGS) entry which is preliminary data.</text>
</comment>
<dbReference type="Proteomes" id="UP000649739">
    <property type="component" value="Unassembled WGS sequence"/>
</dbReference>
<evidence type="ECO:0000313" key="3">
    <source>
        <dbReference type="EMBL" id="GGK10525.1"/>
    </source>
</evidence>
<keyword evidence="4" id="KW-1185">Reference proteome</keyword>
<dbReference type="AlphaFoldDB" id="A0A8J3FEX8"/>
<reference evidence="3" key="2">
    <citation type="submission" date="2020-09" db="EMBL/GenBank/DDBJ databases">
        <authorList>
            <person name="Sun Q."/>
            <person name="Ohkuma M."/>
        </authorList>
    </citation>
    <scope>NUCLEOTIDE SEQUENCE</scope>
    <source>
        <strain evidence="3">JCM 3090</strain>
    </source>
</reference>
<sequence length="200" mass="21258">MARRVSGTIRPAGPRMTGAPQGYGGPVTEKTSATGKTSRGSGTPVGAGLLIGVGFGGLVDGVVLHQILQWHHLVSEVDRYPPGTVPGLEANTLADGLFHAVTLVLLGLGLFLLYRRAAAGVPLPRGGRWWGLVLAGWGGFNVVEGVVDHHLLRVHHVRPGPYELAYDLAFLAFGVLLLVGGWLLYRRGGRRTRPARRPGE</sequence>
<dbReference type="EMBL" id="BMQB01000014">
    <property type="protein sequence ID" value="GGK10525.1"/>
    <property type="molecule type" value="Genomic_DNA"/>
</dbReference>
<feature type="transmembrane region" description="Helical" evidence="2">
    <location>
        <begin position="126"/>
        <end position="144"/>
    </location>
</feature>